<dbReference type="Gene3D" id="3.70.10.10">
    <property type="match status" value="1"/>
</dbReference>
<keyword evidence="5" id="KW-0539">Nucleus</keyword>
<feature type="region of interest" description="Disordered" evidence="6">
    <location>
        <begin position="94"/>
        <end position="113"/>
    </location>
</feature>
<dbReference type="EMBL" id="HBEM01022652">
    <property type="protein sequence ID" value="CAD8456510.1"/>
    <property type="molecule type" value="Transcribed_RNA"/>
</dbReference>
<dbReference type="PANTHER" id="PTHR10870">
    <property type="entry name" value="CELL CYCLE CHECKPOINT PROTEIN RAD1"/>
    <property type="match status" value="1"/>
</dbReference>
<evidence type="ECO:0000256" key="5">
    <source>
        <dbReference type="ARBA" id="ARBA00023242"/>
    </source>
</evidence>
<protein>
    <recommendedName>
        <fullName evidence="8">Proliferating cell nuclear antigen</fullName>
    </recommendedName>
</protein>
<evidence type="ECO:0008006" key="8">
    <source>
        <dbReference type="Google" id="ProtNLM"/>
    </source>
</evidence>
<comment type="subcellular location">
    <subcellularLocation>
        <location evidence="1">Nucleus</location>
    </subcellularLocation>
</comment>
<dbReference type="GO" id="GO:0000077">
    <property type="term" value="P:DNA damage checkpoint signaling"/>
    <property type="evidence" value="ECO:0007669"/>
    <property type="project" value="InterPro"/>
</dbReference>
<dbReference type="InterPro" id="IPR003021">
    <property type="entry name" value="Rad1_Rec1_Rad17"/>
</dbReference>
<dbReference type="GO" id="GO:0006281">
    <property type="term" value="P:DNA repair"/>
    <property type="evidence" value="ECO:0007669"/>
    <property type="project" value="UniProtKB-KW"/>
</dbReference>
<evidence type="ECO:0000256" key="6">
    <source>
        <dbReference type="SAM" id="MobiDB-lite"/>
    </source>
</evidence>
<dbReference type="AlphaFoldDB" id="A0A7S0DJ79"/>
<evidence type="ECO:0000313" key="7">
    <source>
        <dbReference type="EMBL" id="CAD8456510.1"/>
    </source>
</evidence>
<dbReference type="PANTHER" id="PTHR10870:SF0">
    <property type="entry name" value="CELL CYCLE CHECKPOINT PROTEIN RAD1"/>
    <property type="match status" value="1"/>
</dbReference>
<organism evidence="7">
    <name type="scientific">Amorphochlora amoebiformis</name>
    <dbReference type="NCBI Taxonomy" id="1561963"/>
    <lineage>
        <taxon>Eukaryota</taxon>
        <taxon>Sar</taxon>
        <taxon>Rhizaria</taxon>
        <taxon>Cercozoa</taxon>
        <taxon>Chlorarachniophyceae</taxon>
        <taxon>Amorphochlora</taxon>
    </lineage>
</organism>
<reference evidence="7" key="1">
    <citation type="submission" date="2021-01" db="EMBL/GenBank/DDBJ databases">
        <authorList>
            <person name="Corre E."/>
            <person name="Pelletier E."/>
            <person name="Niang G."/>
            <person name="Scheremetjew M."/>
            <person name="Finn R."/>
            <person name="Kale V."/>
            <person name="Holt S."/>
            <person name="Cochrane G."/>
            <person name="Meng A."/>
            <person name="Brown T."/>
            <person name="Cohen L."/>
        </authorList>
    </citation>
    <scope>NUCLEOTIDE SEQUENCE</scope>
    <source>
        <strain evidence="7">CCMP2058</strain>
    </source>
</reference>
<keyword evidence="3" id="KW-0227">DNA damage</keyword>
<feature type="compositionally biased region" description="Acidic residues" evidence="6">
    <location>
        <begin position="94"/>
        <end position="103"/>
    </location>
</feature>
<evidence type="ECO:0000256" key="1">
    <source>
        <dbReference type="ARBA" id="ARBA00004123"/>
    </source>
</evidence>
<sequence length="113" mass="12819">MRADGDSIAVKIEFPNDELSEVFDHFQCEQYSSNRYNAGLIQMCAKSLARIPKMDTTMIQVNAEGMLKLQHIISGKDGSTNFISYLIVPDESLEEEKEHEELPEPSYGFQLTD</sequence>
<accession>A0A7S0DJ79</accession>
<evidence type="ECO:0000256" key="4">
    <source>
        <dbReference type="ARBA" id="ARBA00023204"/>
    </source>
</evidence>
<dbReference type="GO" id="GO:0030896">
    <property type="term" value="C:checkpoint clamp complex"/>
    <property type="evidence" value="ECO:0007669"/>
    <property type="project" value="TreeGrafter"/>
</dbReference>
<comment type="similarity">
    <text evidence="2">Belongs to the rad1 family.</text>
</comment>
<proteinExistence type="inferred from homology"/>
<evidence type="ECO:0000256" key="3">
    <source>
        <dbReference type="ARBA" id="ARBA00022763"/>
    </source>
</evidence>
<name>A0A7S0DJ79_9EUKA</name>
<gene>
    <name evidence="7" type="ORF">LAMO00422_LOCUS15456</name>
</gene>
<keyword evidence="4" id="KW-0234">DNA repair</keyword>
<evidence type="ECO:0000256" key="2">
    <source>
        <dbReference type="ARBA" id="ARBA00010991"/>
    </source>
</evidence>